<dbReference type="Proteomes" id="UP000287247">
    <property type="component" value="Unassembled WGS sequence"/>
</dbReference>
<dbReference type="RefSeq" id="WP_124975299.1">
    <property type="nucleotide sequence ID" value="NZ_BDQK01000013.1"/>
</dbReference>
<evidence type="ECO:0000313" key="3">
    <source>
        <dbReference type="EMBL" id="GBF81081.1"/>
    </source>
</evidence>
<evidence type="ECO:0000256" key="1">
    <source>
        <dbReference type="SAM" id="Coils"/>
    </source>
</evidence>
<protein>
    <recommendedName>
        <fullName evidence="5">DUF3084 domain-containing protein</fullName>
    </recommendedName>
</protein>
<dbReference type="Gene3D" id="1.10.287.1490">
    <property type="match status" value="1"/>
</dbReference>
<keyword evidence="4" id="KW-1185">Reference proteome</keyword>
<feature type="coiled-coil region" evidence="1">
    <location>
        <begin position="78"/>
        <end position="283"/>
    </location>
</feature>
<dbReference type="OrthoDB" id="9812848at2"/>
<proteinExistence type="predicted"/>
<dbReference type="SUPFAM" id="SSF57997">
    <property type="entry name" value="Tropomyosin"/>
    <property type="match status" value="1"/>
</dbReference>
<keyword evidence="2" id="KW-1133">Transmembrane helix</keyword>
<keyword evidence="1" id="KW-0175">Coiled coil</keyword>
<dbReference type="AlphaFoldDB" id="A0A401IJ02"/>
<accession>A0A401IJ02</accession>
<dbReference type="EMBL" id="BDQK01000013">
    <property type="protein sequence ID" value="GBF81081.1"/>
    <property type="molecule type" value="Genomic_DNA"/>
</dbReference>
<dbReference type="Pfam" id="PF11283">
    <property type="entry name" value="DUF3084"/>
    <property type="match status" value="1"/>
</dbReference>
<evidence type="ECO:0000256" key="2">
    <source>
        <dbReference type="SAM" id="Phobius"/>
    </source>
</evidence>
<organism evidence="3 4">
    <name type="scientific">Aphanothece sacrum FPU1</name>
    <dbReference type="NCBI Taxonomy" id="1920663"/>
    <lineage>
        <taxon>Bacteria</taxon>
        <taxon>Bacillati</taxon>
        <taxon>Cyanobacteriota</taxon>
        <taxon>Cyanophyceae</taxon>
        <taxon>Oscillatoriophycideae</taxon>
        <taxon>Chroococcales</taxon>
        <taxon>Aphanothecaceae</taxon>
        <taxon>Aphanothece</taxon>
    </lineage>
</organism>
<dbReference type="InterPro" id="IPR021435">
    <property type="entry name" value="DUF3084"/>
</dbReference>
<evidence type="ECO:0000313" key="4">
    <source>
        <dbReference type="Proteomes" id="UP000287247"/>
    </source>
</evidence>
<gene>
    <name evidence="3" type="ORF">AsFPU1_2490</name>
</gene>
<feature type="transmembrane region" description="Helical" evidence="2">
    <location>
        <begin position="6"/>
        <end position="25"/>
    </location>
</feature>
<keyword evidence="2" id="KW-0812">Transmembrane</keyword>
<feature type="transmembrane region" description="Helical" evidence="2">
    <location>
        <begin position="45"/>
        <end position="67"/>
    </location>
</feature>
<sequence>MTSAYILIAAILILGGLIAALGDRLGTKVGKARMRIGNLRPKQTAILVTVMTGTLISASTLIILFTLSKSLREGLFQLDEIQKQLRTAKGDLERVANDKQDIEKQLYTAKTEQKTVQKQLESINQNFTKAQQQLKTVVSQGKKLREDIQTLLKEREELVRNKTQLDQQISQLQSEIRNRDTEVKRGKTKISAQNRVLQERQSRLKQLESRLQNLQQQQSKLQTEIDNRDVQIVQLDQAINLKDLAVKNRESQLKKSERELIYLQRQVDILEQYYQNYQDLRERQIALVKGQVLSIGGVRIVDPNAAIQAIDELLRQANRTAIESVGTEKVDPNDRVVKITKSQVDQLNEQLKDGKEYVVRIISAGNYVKGEKEVRVFADVVPNQKIFNADETIATVSMESLDLTEENIQKRLDILLAATQFRSRSAGVVGNIQVGDGRLKTMLNFIEQISKAENGLDEIRVISLDDTYTIGPLKVRLIGIKNGEIIFGT</sequence>
<evidence type="ECO:0008006" key="5">
    <source>
        <dbReference type="Google" id="ProtNLM"/>
    </source>
</evidence>
<keyword evidence="2" id="KW-0472">Membrane</keyword>
<comment type="caution">
    <text evidence="3">The sequence shown here is derived from an EMBL/GenBank/DDBJ whole genome shotgun (WGS) entry which is preliminary data.</text>
</comment>
<reference evidence="4" key="1">
    <citation type="submission" date="2017-05" db="EMBL/GenBank/DDBJ databases">
        <title>Physiological properties and genetic analysis related to exopolysaccharide production of fresh-water unicellular cyanobacterium Aphanothece sacrum, Suizenji Nori, that has been cultured as a food source in Japan.</title>
        <authorList>
            <person name="Kanesaki Y."/>
            <person name="Yoshikawa S."/>
            <person name="Ohki K."/>
        </authorList>
    </citation>
    <scope>NUCLEOTIDE SEQUENCE [LARGE SCALE GENOMIC DNA]</scope>
    <source>
        <strain evidence="4">FPU1</strain>
    </source>
</reference>
<name>A0A401IJ02_APHSA</name>